<dbReference type="InterPro" id="IPR010432">
    <property type="entry name" value="RDD"/>
</dbReference>
<keyword evidence="2 5" id="KW-0812">Transmembrane</keyword>
<evidence type="ECO:0000313" key="7">
    <source>
        <dbReference type="EMBL" id="MFC7335995.1"/>
    </source>
</evidence>
<reference evidence="8" key="1">
    <citation type="journal article" date="2019" name="Int. J. Syst. Evol. Microbiol.">
        <title>The Global Catalogue of Microorganisms (GCM) 10K type strain sequencing project: providing services to taxonomists for standard genome sequencing and annotation.</title>
        <authorList>
            <consortium name="The Broad Institute Genomics Platform"/>
            <consortium name="The Broad Institute Genome Sequencing Center for Infectious Disease"/>
            <person name="Wu L."/>
            <person name="Ma J."/>
        </authorList>
    </citation>
    <scope>NUCLEOTIDE SEQUENCE [LARGE SCALE GENOMIC DNA]</scope>
    <source>
        <strain evidence="8">CGMCC 4.1467</strain>
    </source>
</reference>
<dbReference type="EMBL" id="JBHTBS010000001">
    <property type="protein sequence ID" value="MFC7335995.1"/>
    <property type="molecule type" value="Genomic_DNA"/>
</dbReference>
<feature type="transmembrane region" description="Helical" evidence="5">
    <location>
        <begin position="56"/>
        <end position="74"/>
    </location>
</feature>
<evidence type="ECO:0000256" key="4">
    <source>
        <dbReference type="ARBA" id="ARBA00023136"/>
    </source>
</evidence>
<gene>
    <name evidence="7" type="ORF">ACFQY0_02300</name>
</gene>
<proteinExistence type="predicted"/>
<keyword evidence="8" id="KW-1185">Reference proteome</keyword>
<accession>A0ABW2L346</accession>
<comment type="subcellular location">
    <subcellularLocation>
        <location evidence="1">Membrane</location>
        <topology evidence="1">Multi-pass membrane protein</topology>
    </subcellularLocation>
</comment>
<evidence type="ECO:0000313" key="8">
    <source>
        <dbReference type="Proteomes" id="UP001596472"/>
    </source>
</evidence>
<evidence type="ECO:0000256" key="5">
    <source>
        <dbReference type="SAM" id="Phobius"/>
    </source>
</evidence>
<dbReference type="Proteomes" id="UP001596472">
    <property type="component" value="Unassembled WGS sequence"/>
</dbReference>
<keyword evidence="4 5" id="KW-0472">Membrane</keyword>
<dbReference type="RefSeq" id="WP_379708665.1">
    <property type="nucleotide sequence ID" value="NZ_JBHTBS010000001.1"/>
</dbReference>
<feature type="domain" description="RDD" evidence="6">
    <location>
        <begin position="20"/>
        <end position="158"/>
    </location>
</feature>
<dbReference type="Pfam" id="PF06271">
    <property type="entry name" value="RDD"/>
    <property type="match status" value="1"/>
</dbReference>
<feature type="transmembrane region" description="Helical" evidence="5">
    <location>
        <begin position="28"/>
        <end position="49"/>
    </location>
</feature>
<evidence type="ECO:0000259" key="6">
    <source>
        <dbReference type="Pfam" id="PF06271"/>
    </source>
</evidence>
<sequence>MDTLQAIELAEGVEVRLRIAGPLLRGGALALDVLIQGLLITVLSIIFGLTGLVTGGMTAMGLISLASFFTWWWYPVFFEAGKWGATPGKKIVGLRVVQTSGSPITFTQSVLRNFLRYADGMPYIGTSTGIMGIPTFGFAIASSLATKRFQRLGDLAAGTVVIYDRIPPEPVVSAPPPMESIQPAVALRPEEVKALSSFRDRAGLWSDARRQEIADHARELSGSKGAAGVSRLMAMAHWLQERR</sequence>
<protein>
    <submittedName>
        <fullName evidence="7">RDD family protein</fullName>
    </submittedName>
</protein>
<comment type="caution">
    <text evidence="7">The sequence shown here is derived from an EMBL/GenBank/DDBJ whole genome shotgun (WGS) entry which is preliminary data.</text>
</comment>
<organism evidence="7 8">
    <name type="scientific">Haloferula chungangensis</name>
    <dbReference type="NCBI Taxonomy" id="1048331"/>
    <lineage>
        <taxon>Bacteria</taxon>
        <taxon>Pseudomonadati</taxon>
        <taxon>Verrucomicrobiota</taxon>
        <taxon>Verrucomicrobiia</taxon>
        <taxon>Verrucomicrobiales</taxon>
        <taxon>Verrucomicrobiaceae</taxon>
        <taxon>Haloferula</taxon>
    </lineage>
</organism>
<evidence type="ECO:0000256" key="2">
    <source>
        <dbReference type="ARBA" id="ARBA00022692"/>
    </source>
</evidence>
<keyword evidence="3 5" id="KW-1133">Transmembrane helix</keyword>
<name>A0ABW2L346_9BACT</name>
<feature type="transmembrane region" description="Helical" evidence="5">
    <location>
        <begin position="121"/>
        <end position="141"/>
    </location>
</feature>
<evidence type="ECO:0000256" key="3">
    <source>
        <dbReference type="ARBA" id="ARBA00022989"/>
    </source>
</evidence>
<dbReference type="PANTHER" id="PTHR38480">
    <property type="entry name" value="SLR0254 PROTEIN"/>
    <property type="match status" value="1"/>
</dbReference>
<evidence type="ECO:0000256" key="1">
    <source>
        <dbReference type="ARBA" id="ARBA00004141"/>
    </source>
</evidence>
<dbReference type="PANTHER" id="PTHR38480:SF1">
    <property type="entry name" value="SLR0254 PROTEIN"/>
    <property type="match status" value="1"/>
</dbReference>